<dbReference type="Pfam" id="PF16837">
    <property type="entry name" value="SF3A3"/>
    <property type="match status" value="1"/>
</dbReference>
<evidence type="ECO:0008006" key="11">
    <source>
        <dbReference type="Google" id="ProtNLM"/>
    </source>
</evidence>
<keyword evidence="3" id="KW-0508">mRNA splicing</keyword>
<dbReference type="OrthoDB" id="2160351at2759"/>
<accession>A0A9W7BH29</accession>
<name>A0A9W7BH29_9STRA</name>
<dbReference type="InterPro" id="IPR025086">
    <property type="entry name" value="SDE2/SF3A3_SAP"/>
</dbReference>
<comment type="caution">
    <text evidence="9">The sequence shown here is derived from an EMBL/GenBank/DDBJ whole genome shotgun (WGS) entry which is preliminary data.</text>
</comment>
<evidence type="ECO:0000256" key="5">
    <source>
        <dbReference type="SAM" id="MobiDB-lite"/>
    </source>
</evidence>
<dbReference type="Proteomes" id="UP001165085">
    <property type="component" value="Unassembled WGS sequence"/>
</dbReference>
<feature type="compositionally biased region" description="Basic and acidic residues" evidence="5">
    <location>
        <begin position="503"/>
        <end position="514"/>
    </location>
</feature>
<dbReference type="PANTHER" id="PTHR12786:SF2">
    <property type="entry name" value="SPLICING FACTOR 3A SUBUNIT 3"/>
    <property type="match status" value="1"/>
</dbReference>
<dbReference type="Pfam" id="PF11931">
    <property type="entry name" value="SF3a60_Prp9_C"/>
    <property type="match status" value="1"/>
</dbReference>
<dbReference type="PANTHER" id="PTHR12786">
    <property type="entry name" value="SPLICING FACTOR SF3A-RELATED"/>
    <property type="match status" value="1"/>
</dbReference>
<evidence type="ECO:0000259" key="7">
    <source>
        <dbReference type="Pfam" id="PF13297"/>
    </source>
</evidence>
<keyword evidence="10" id="KW-1185">Reference proteome</keyword>
<dbReference type="GO" id="GO:0003723">
    <property type="term" value="F:RNA binding"/>
    <property type="evidence" value="ECO:0007669"/>
    <property type="project" value="InterPro"/>
</dbReference>
<dbReference type="InterPro" id="IPR024598">
    <property type="entry name" value="SF3a60/Prp9_C"/>
</dbReference>
<dbReference type="InterPro" id="IPR051421">
    <property type="entry name" value="RNA_Proc_DNA_Dmg_Regulator"/>
</dbReference>
<protein>
    <recommendedName>
        <fullName evidence="11">Matrin-type domain-containing protein</fullName>
    </recommendedName>
</protein>
<evidence type="ECO:0000313" key="10">
    <source>
        <dbReference type="Proteomes" id="UP001165085"/>
    </source>
</evidence>
<evidence type="ECO:0000256" key="3">
    <source>
        <dbReference type="ARBA" id="ARBA00023187"/>
    </source>
</evidence>
<organism evidence="9 10">
    <name type="scientific">Triparma strigata</name>
    <dbReference type="NCBI Taxonomy" id="1606541"/>
    <lineage>
        <taxon>Eukaryota</taxon>
        <taxon>Sar</taxon>
        <taxon>Stramenopiles</taxon>
        <taxon>Ochrophyta</taxon>
        <taxon>Bolidophyceae</taxon>
        <taxon>Parmales</taxon>
        <taxon>Triparmaceae</taxon>
        <taxon>Triparma</taxon>
    </lineage>
</organism>
<feature type="domain" description="SF3A3" evidence="8">
    <location>
        <begin position="249"/>
        <end position="298"/>
    </location>
</feature>
<dbReference type="Pfam" id="PF13297">
    <property type="entry name" value="SDE2_2C"/>
    <property type="match status" value="1"/>
</dbReference>
<dbReference type="GO" id="GO:0005681">
    <property type="term" value="C:spliceosomal complex"/>
    <property type="evidence" value="ECO:0007669"/>
    <property type="project" value="InterPro"/>
</dbReference>
<proteinExistence type="predicted"/>
<reference evidence="10" key="1">
    <citation type="journal article" date="2023" name="Commun. Biol.">
        <title>Genome analysis of Parmales, the sister group of diatoms, reveals the evolutionary specialization of diatoms from phago-mixotrophs to photoautotrophs.</title>
        <authorList>
            <person name="Ban H."/>
            <person name="Sato S."/>
            <person name="Yoshikawa S."/>
            <person name="Yamada K."/>
            <person name="Nakamura Y."/>
            <person name="Ichinomiya M."/>
            <person name="Sato N."/>
            <person name="Blanc-Mathieu R."/>
            <person name="Endo H."/>
            <person name="Kuwata A."/>
            <person name="Ogata H."/>
        </authorList>
    </citation>
    <scope>NUCLEOTIDE SEQUENCE [LARGE SCALE GENOMIC DNA]</scope>
    <source>
        <strain evidence="10">NIES 3701</strain>
    </source>
</reference>
<evidence type="ECO:0000256" key="4">
    <source>
        <dbReference type="ARBA" id="ARBA00023242"/>
    </source>
</evidence>
<feature type="domain" description="SDE2/SF3A3 SAP" evidence="7">
    <location>
        <begin position="376"/>
        <end position="446"/>
    </location>
</feature>
<comment type="subcellular location">
    <subcellularLocation>
        <location evidence="1">Nucleus</location>
    </subcellularLocation>
</comment>
<dbReference type="EMBL" id="BRXY01000380">
    <property type="protein sequence ID" value="GMH91016.1"/>
    <property type="molecule type" value="Genomic_DNA"/>
</dbReference>
<keyword evidence="4" id="KW-0539">Nucleus</keyword>
<feature type="region of interest" description="Disordered" evidence="5">
    <location>
        <begin position="503"/>
        <end position="545"/>
    </location>
</feature>
<feature type="domain" description="Splicing factor SF3a60 /Prp9 subunit C-terminal" evidence="6">
    <location>
        <begin position="545"/>
        <end position="668"/>
    </location>
</feature>
<evidence type="ECO:0000313" key="9">
    <source>
        <dbReference type="EMBL" id="GMH91016.1"/>
    </source>
</evidence>
<evidence type="ECO:0000259" key="8">
    <source>
        <dbReference type="Pfam" id="PF16837"/>
    </source>
</evidence>
<gene>
    <name evidence="9" type="ORF">TrST_g9779</name>
</gene>
<dbReference type="GO" id="GO:0000398">
    <property type="term" value="P:mRNA splicing, via spliceosome"/>
    <property type="evidence" value="ECO:0007669"/>
    <property type="project" value="InterPro"/>
</dbReference>
<feature type="compositionally biased region" description="Acidic residues" evidence="5">
    <location>
        <begin position="528"/>
        <end position="540"/>
    </location>
</feature>
<evidence type="ECO:0000256" key="2">
    <source>
        <dbReference type="ARBA" id="ARBA00022664"/>
    </source>
</evidence>
<evidence type="ECO:0000256" key="1">
    <source>
        <dbReference type="ARBA" id="ARBA00004123"/>
    </source>
</evidence>
<keyword evidence="2" id="KW-0507">mRNA processing</keyword>
<sequence length="668" mass="72543">MTSNNNSSDSNVPSLEATRSLLTELDCHTVFATAILTDPSTLPTPLDIDSMSENIAMVSDGLNLLQTFVGTDEKGNWKKGEMAKAMTKLAMAGSVMRGREIAKIVSSSWGSTDLASKKKRERSYLSALLSDSGGAEVDAKKAKLNAEKMADEILTNGEVGEEVFTVFYGKLKSIKEYHSKAGSSSVSSRVDDDAPSDGLEMLNAMSGKSTKRKGRPDVDGFDLTALVQASITPESSTSVESGAKRLFNFSGEEVFGKYLDLTESHLQSLNISSVFSPPSEKGSAASQPVGYSQYLNLLLSSSANDVTLNLPGGVEEKIKNRKKYIKWLKTLHDYLEAFLGRTMPLLDVDVEVKKVAGEALDKVWSEGEAKRWGADESVGSAEDDSFDVNEFKTAKELADKLGGDGLKKQLGKLGMKSGGDVKQRSERLFALKGKKLEDLPKKFFAKGGAVVVAGEGGEATGSAGPQNKKEIALLEAVTVGFLVQLRPILDATASRAERRLTQTAMERRRERDEEISGSLREIKASSGDNEDDSDSDDEEIYNPKNLPLGWDGKPIPVWLYKLHGLNQYFSCEICGNESYRGARAYEKHFTEHKHSHGMKCLGIPNSKHFHGVVKIADAKKLWESIQAKSAMLSAPLPGVKGGVEEFEDSHGNVLSRAAYEDLARQGLL</sequence>
<evidence type="ECO:0000259" key="6">
    <source>
        <dbReference type="Pfam" id="PF11931"/>
    </source>
</evidence>
<dbReference type="InterPro" id="IPR031774">
    <property type="entry name" value="SF3A3_dom"/>
</dbReference>
<dbReference type="AlphaFoldDB" id="A0A9W7BH29"/>